<dbReference type="SMART" id="SM00382">
    <property type="entry name" value="AAA"/>
    <property type="match status" value="2"/>
</dbReference>
<comment type="caution">
    <text evidence="6">The sequence shown here is derived from an EMBL/GenBank/DDBJ whole genome shotgun (WGS) entry which is preliminary data.</text>
</comment>
<organism evidence="6 7">
    <name type="scientific">Streptomonospora salina</name>
    <dbReference type="NCBI Taxonomy" id="104205"/>
    <lineage>
        <taxon>Bacteria</taxon>
        <taxon>Bacillati</taxon>
        <taxon>Actinomycetota</taxon>
        <taxon>Actinomycetes</taxon>
        <taxon>Streptosporangiales</taxon>
        <taxon>Nocardiopsidaceae</taxon>
        <taxon>Streptomonospora</taxon>
    </lineage>
</organism>
<evidence type="ECO:0000256" key="2">
    <source>
        <dbReference type="ARBA" id="ARBA00022741"/>
    </source>
</evidence>
<keyword evidence="1" id="KW-0677">Repeat</keyword>
<evidence type="ECO:0000256" key="4">
    <source>
        <dbReference type="SAM" id="MobiDB-lite"/>
    </source>
</evidence>
<evidence type="ECO:0000313" key="6">
    <source>
        <dbReference type="EMBL" id="MBB5998906.1"/>
    </source>
</evidence>
<dbReference type="EMBL" id="JACHLY010000001">
    <property type="protein sequence ID" value="MBB5998906.1"/>
    <property type="molecule type" value="Genomic_DNA"/>
</dbReference>
<feature type="domain" description="ABC transporter" evidence="5">
    <location>
        <begin position="358"/>
        <end position="571"/>
    </location>
</feature>
<gene>
    <name evidence="6" type="ORF">HNR25_002657</name>
</gene>
<feature type="region of interest" description="Disordered" evidence="4">
    <location>
        <begin position="312"/>
        <end position="332"/>
    </location>
</feature>
<feature type="domain" description="ABC transporter" evidence="5">
    <location>
        <begin position="36"/>
        <end position="284"/>
    </location>
</feature>
<dbReference type="InterPro" id="IPR050611">
    <property type="entry name" value="ABCF"/>
</dbReference>
<sequence length="571" mass="61402">MEARTSRERPQSRSTHELLCELDAAGRISAGASAHIRARAVRVALGGRPVLSDTDATVSSRSRVAVAGENGRGKTTLLRVLSGDLVPDGGRVERTGTVGVVHQSLASCAGATVGTLVEESVRHSRLALDALDLATAGLENGDEGADALYTAALDAAVRLDAWDAQRRIDVALDGIGACSDRARELATMSVGERYRVRLACVLSGNHDILLLDEPTNHLDAGAQAFLAAQLKEHPGGLAIVTHDRALLRDVADDFLDLDPGMNGRPRVFSGGYDGWQEGRRRERERWIQEYDAQQTEHARLAQAVHEAQSRLSTGWRPDKGTGKHQRQSHAPGVVQSFKRKREALEAHRITVPRPPLELRWPHLPTPRGAPILTCDGVTVAGRLPAPVSLAIEGGDRLLVTGTNGAGKSTLLGVLTGHVTATTGSVRRSDGARIAYLSQEAPEWAEGLRAHEVYRSHTERLVSRGEAAESEVVPLRATGLLDAEALRTPVRRMSQGQRRRLHLAVCLAERPHLLILDEPTNHLSSLLVDEFTEALRDTPAAVVVATHDRRMLGDFADWPSLDAAAGSAAAGE</sequence>
<dbReference type="FunFam" id="3.40.50.300:FF:000011">
    <property type="entry name" value="Putative ABC transporter ATP-binding component"/>
    <property type="match status" value="1"/>
</dbReference>
<evidence type="ECO:0000313" key="7">
    <source>
        <dbReference type="Proteomes" id="UP000578077"/>
    </source>
</evidence>
<reference evidence="6 7" key="1">
    <citation type="submission" date="2020-08" db="EMBL/GenBank/DDBJ databases">
        <title>Sequencing the genomes of 1000 actinobacteria strains.</title>
        <authorList>
            <person name="Klenk H.-P."/>
        </authorList>
    </citation>
    <scope>NUCLEOTIDE SEQUENCE [LARGE SCALE GENOMIC DNA]</scope>
    <source>
        <strain evidence="6 7">DSM 44593</strain>
    </source>
</reference>
<keyword evidence="7" id="KW-1185">Reference proteome</keyword>
<dbReference type="InterPro" id="IPR003593">
    <property type="entry name" value="AAA+_ATPase"/>
</dbReference>
<dbReference type="InterPro" id="IPR027417">
    <property type="entry name" value="P-loop_NTPase"/>
</dbReference>
<dbReference type="GO" id="GO:0005524">
    <property type="term" value="F:ATP binding"/>
    <property type="evidence" value="ECO:0007669"/>
    <property type="project" value="UniProtKB-KW"/>
</dbReference>
<dbReference type="GO" id="GO:0016887">
    <property type="term" value="F:ATP hydrolysis activity"/>
    <property type="evidence" value="ECO:0007669"/>
    <property type="project" value="InterPro"/>
</dbReference>
<dbReference type="Pfam" id="PF00005">
    <property type="entry name" value="ABC_tran"/>
    <property type="match status" value="2"/>
</dbReference>
<proteinExistence type="predicted"/>
<keyword evidence="2" id="KW-0547">Nucleotide-binding</keyword>
<dbReference type="PANTHER" id="PTHR19211:SF14">
    <property type="entry name" value="ATP-BINDING CASSETTE SUB-FAMILY F MEMBER 1"/>
    <property type="match status" value="1"/>
</dbReference>
<protein>
    <submittedName>
        <fullName evidence="6">Macrolide transport system ATP-binding/permease protein</fullName>
    </submittedName>
</protein>
<dbReference type="InterPro" id="IPR003439">
    <property type="entry name" value="ABC_transporter-like_ATP-bd"/>
</dbReference>
<evidence type="ECO:0000256" key="3">
    <source>
        <dbReference type="ARBA" id="ARBA00022840"/>
    </source>
</evidence>
<name>A0A841E7B8_9ACTN</name>
<dbReference type="AlphaFoldDB" id="A0A841E7B8"/>
<keyword evidence="3 6" id="KW-0067">ATP-binding</keyword>
<accession>A0A841E7B8</accession>
<dbReference type="PANTHER" id="PTHR19211">
    <property type="entry name" value="ATP-BINDING TRANSPORT PROTEIN-RELATED"/>
    <property type="match status" value="1"/>
</dbReference>
<dbReference type="Proteomes" id="UP000578077">
    <property type="component" value="Unassembled WGS sequence"/>
</dbReference>
<dbReference type="Gene3D" id="3.40.50.300">
    <property type="entry name" value="P-loop containing nucleotide triphosphate hydrolases"/>
    <property type="match status" value="2"/>
</dbReference>
<dbReference type="CDD" id="cd03221">
    <property type="entry name" value="ABCF_EF-3"/>
    <property type="match status" value="1"/>
</dbReference>
<evidence type="ECO:0000259" key="5">
    <source>
        <dbReference type="PROSITE" id="PS50893"/>
    </source>
</evidence>
<evidence type="ECO:0000256" key="1">
    <source>
        <dbReference type="ARBA" id="ARBA00022737"/>
    </source>
</evidence>
<dbReference type="PROSITE" id="PS50893">
    <property type="entry name" value="ABC_TRANSPORTER_2"/>
    <property type="match status" value="2"/>
</dbReference>
<dbReference type="SUPFAM" id="SSF52540">
    <property type="entry name" value="P-loop containing nucleoside triphosphate hydrolases"/>
    <property type="match status" value="2"/>
</dbReference>